<proteinExistence type="predicted"/>
<dbReference type="PANTHER" id="PTHR33184:SF32">
    <property type="entry name" value="EXPRESSED PROTEIN"/>
    <property type="match status" value="1"/>
</dbReference>
<dbReference type="AlphaFoldDB" id="A0A9Q0C1J4"/>
<evidence type="ECO:0000313" key="3">
    <source>
        <dbReference type="EMBL" id="KAJ1685553.1"/>
    </source>
</evidence>
<dbReference type="EMBL" id="JAMQYH010000005">
    <property type="protein sequence ID" value="KAJ1685553.1"/>
    <property type="molecule type" value="Genomic_DNA"/>
</dbReference>
<feature type="chain" id="PRO_5040262822" evidence="2">
    <location>
        <begin position="25"/>
        <end position="124"/>
    </location>
</feature>
<sequence length="124" mass="14004">MMQHYSLLLLLSVLFFLLVQGNCAKCELSSIQIQQTNVGRSSNKLDSVFEVEIKNLCSCTIKNVFVNTNGFTSSVMVDPKLFRRESSSYLVNDGQSISSKSSIKFRYAWDHYFRITPASLQASC</sequence>
<dbReference type="OrthoDB" id="603213at2759"/>
<dbReference type="Pfam" id="PF24068">
    <property type="entry name" value="TPD1_C"/>
    <property type="match status" value="1"/>
</dbReference>
<dbReference type="PANTHER" id="PTHR33184">
    <property type="entry name" value="PROTEIN TAPETUM DETERMINANT 1-LIKE-RELATED"/>
    <property type="match status" value="1"/>
</dbReference>
<reference evidence="3" key="1">
    <citation type="journal article" date="2022" name="Cell">
        <title>Repeat-based holocentromeres influence genome architecture and karyotype evolution.</title>
        <authorList>
            <person name="Hofstatter P.G."/>
            <person name="Thangavel G."/>
            <person name="Lux T."/>
            <person name="Neumann P."/>
            <person name="Vondrak T."/>
            <person name="Novak P."/>
            <person name="Zhang M."/>
            <person name="Costa L."/>
            <person name="Castellani M."/>
            <person name="Scott A."/>
            <person name="Toegelov H."/>
            <person name="Fuchs J."/>
            <person name="Mata-Sucre Y."/>
            <person name="Dias Y."/>
            <person name="Vanzela A.L.L."/>
            <person name="Huettel B."/>
            <person name="Almeida C.C.S."/>
            <person name="Simkova H."/>
            <person name="Souza G."/>
            <person name="Pedrosa-Harand A."/>
            <person name="Macas J."/>
            <person name="Mayer K.F.X."/>
            <person name="Houben A."/>
            <person name="Marques A."/>
        </authorList>
    </citation>
    <scope>NUCLEOTIDE SEQUENCE</scope>
    <source>
        <strain evidence="3">RhyBre1mFocal</strain>
    </source>
</reference>
<gene>
    <name evidence="3" type="ORF">LUZ63_016943</name>
</gene>
<keyword evidence="1 2" id="KW-0732">Signal</keyword>
<protein>
    <submittedName>
        <fullName evidence="3">Uncharacterized protein</fullName>
    </submittedName>
</protein>
<evidence type="ECO:0000313" key="4">
    <source>
        <dbReference type="Proteomes" id="UP001151287"/>
    </source>
</evidence>
<comment type="caution">
    <text evidence="3">The sequence shown here is derived from an EMBL/GenBank/DDBJ whole genome shotgun (WGS) entry which is preliminary data.</text>
</comment>
<accession>A0A9Q0C1J4</accession>
<evidence type="ECO:0000256" key="1">
    <source>
        <dbReference type="ARBA" id="ARBA00022729"/>
    </source>
</evidence>
<evidence type="ECO:0000256" key="2">
    <source>
        <dbReference type="SAM" id="SignalP"/>
    </source>
</evidence>
<name>A0A9Q0C1J4_9POAL</name>
<dbReference type="GO" id="GO:0001709">
    <property type="term" value="P:cell fate determination"/>
    <property type="evidence" value="ECO:0007669"/>
    <property type="project" value="TreeGrafter"/>
</dbReference>
<dbReference type="Proteomes" id="UP001151287">
    <property type="component" value="Unassembled WGS sequence"/>
</dbReference>
<dbReference type="InterPro" id="IPR040361">
    <property type="entry name" value="TPD1"/>
</dbReference>
<organism evidence="3 4">
    <name type="scientific">Rhynchospora breviuscula</name>
    <dbReference type="NCBI Taxonomy" id="2022672"/>
    <lineage>
        <taxon>Eukaryota</taxon>
        <taxon>Viridiplantae</taxon>
        <taxon>Streptophyta</taxon>
        <taxon>Embryophyta</taxon>
        <taxon>Tracheophyta</taxon>
        <taxon>Spermatophyta</taxon>
        <taxon>Magnoliopsida</taxon>
        <taxon>Liliopsida</taxon>
        <taxon>Poales</taxon>
        <taxon>Cyperaceae</taxon>
        <taxon>Cyperoideae</taxon>
        <taxon>Rhynchosporeae</taxon>
        <taxon>Rhynchospora</taxon>
    </lineage>
</organism>
<keyword evidence="4" id="KW-1185">Reference proteome</keyword>
<feature type="signal peptide" evidence="2">
    <location>
        <begin position="1"/>
        <end position="24"/>
    </location>
</feature>